<organism evidence="1">
    <name type="scientific">Myoviridae sp. ctEBR14</name>
    <dbReference type="NCBI Taxonomy" id="2825060"/>
    <lineage>
        <taxon>Viruses</taxon>
        <taxon>Duplodnaviria</taxon>
        <taxon>Heunggongvirae</taxon>
        <taxon>Uroviricota</taxon>
        <taxon>Caudoviricetes</taxon>
    </lineage>
</organism>
<dbReference type="EMBL" id="BK015269">
    <property type="protein sequence ID" value="DAD98882.1"/>
    <property type="molecule type" value="Genomic_DNA"/>
</dbReference>
<proteinExistence type="predicted"/>
<sequence>MIFLKHNFYSFSRNISNFKTYFFKNIFSFKIFS</sequence>
<protein>
    <submittedName>
        <fullName evidence="1">Uncharacterized protein</fullName>
    </submittedName>
</protein>
<name>A0A8S5NXD7_9CAUD</name>
<evidence type="ECO:0000313" key="1">
    <source>
        <dbReference type="EMBL" id="DAD98882.1"/>
    </source>
</evidence>
<accession>A0A8S5NXD7</accession>
<reference evidence="1" key="1">
    <citation type="journal article" date="2021" name="Proc. Natl. Acad. Sci. U.S.A.">
        <title>A Catalog of Tens of Thousands of Viruses from Human Metagenomes Reveals Hidden Associations with Chronic Diseases.</title>
        <authorList>
            <person name="Tisza M.J."/>
            <person name="Buck C.B."/>
        </authorList>
    </citation>
    <scope>NUCLEOTIDE SEQUENCE</scope>
    <source>
        <strain evidence="1">CtEBR14</strain>
    </source>
</reference>